<dbReference type="Proteomes" id="UP000549913">
    <property type="component" value="Unassembled WGS sequence"/>
</dbReference>
<sequence length="134" mass="14231">MSGRLRRITPAEVSVRSRHAHAFLDAAELILLLGDDAGIEAVPNLIGSLAVLSGIAAADAICGEARGERAGENHLDAVDLLRRSVEPGSTAPAQLKRLLTAKSTTQYSGQLIGRAKALELLTAARRLVECLERR</sequence>
<proteinExistence type="predicted"/>
<dbReference type="AlphaFoldDB" id="A0A852SQE8"/>
<gene>
    <name evidence="1" type="ORF">BJ984_002217</name>
</gene>
<evidence type="ECO:0008006" key="3">
    <source>
        <dbReference type="Google" id="ProtNLM"/>
    </source>
</evidence>
<reference evidence="1 2" key="1">
    <citation type="submission" date="2020-07" db="EMBL/GenBank/DDBJ databases">
        <title>Sequencing the genomes of 1000 actinobacteria strains.</title>
        <authorList>
            <person name="Klenk H.-P."/>
        </authorList>
    </citation>
    <scope>NUCLEOTIDE SEQUENCE [LARGE SCALE GENOMIC DNA]</scope>
    <source>
        <strain evidence="1 2">DSM 26474</strain>
    </source>
</reference>
<name>A0A852SQE8_9MICO</name>
<organism evidence="1 2">
    <name type="scientific">Herbiconiux flava</name>
    <dbReference type="NCBI Taxonomy" id="881268"/>
    <lineage>
        <taxon>Bacteria</taxon>
        <taxon>Bacillati</taxon>
        <taxon>Actinomycetota</taxon>
        <taxon>Actinomycetes</taxon>
        <taxon>Micrococcales</taxon>
        <taxon>Microbacteriaceae</taxon>
        <taxon>Herbiconiux</taxon>
    </lineage>
</organism>
<accession>A0A852SQE8</accession>
<evidence type="ECO:0000313" key="1">
    <source>
        <dbReference type="EMBL" id="NYD71059.1"/>
    </source>
</evidence>
<dbReference type="EMBL" id="JACCBM010000001">
    <property type="protein sequence ID" value="NYD71059.1"/>
    <property type="molecule type" value="Genomic_DNA"/>
</dbReference>
<dbReference type="RefSeq" id="WP_271206594.1">
    <property type="nucleotide sequence ID" value="NZ_BSEW01000002.1"/>
</dbReference>
<keyword evidence="2" id="KW-1185">Reference proteome</keyword>
<protein>
    <recommendedName>
        <fullName evidence="3">DNA-binding protein</fullName>
    </recommendedName>
</protein>
<evidence type="ECO:0000313" key="2">
    <source>
        <dbReference type="Proteomes" id="UP000549913"/>
    </source>
</evidence>
<comment type="caution">
    <text evidence="1">The sequence shown here is derived from an EMBL/GenBank/DDBJ whole genome shotgun (WGS) entry which is preliminary data.</text>
</comment>